<dbReference type="AlphaFoldDB" id="A0A811UPK3"/>
<dbReference type="EMBL" id="CAJHJT010000023">
    <property type="protein sequence ID" value="CAD7001029.1"/>
    <property type="molecule type" value="Genomic_DNA"/>
</dbReference>
<proteinExistence type="predicted"/>
<protein>
    <submittedName>
        <fullName evidence="2">(Mediterranean fruit fly) hypothetical protein</fullName>
    </submittedName>
</protein>
<evidence type="ECO:0000313" key="2">
    <source>
        <dbReference type="EMBL" id="CAD7001029.1"/>
    </source>
</evidence>
<feature type="region of interest" description="Disordered" evidence="1">
    <location>
        <begin position="48"/>
        <end position="81"/>
    </location>
</feature>
<evidence type="ECO:0000313" key="3">
    <source>
        <dbReference type="Proteomes" id="UP000606786"/>
    </source>
</evidence>
<feature type="compositionally biased region" description="Polar residues" evidence="1">
    <location>
        <begin position="48"/>
        <end position="58"/>
    </location>
</feature>
<feature type="compositionally biased region" description="Pro residues" evidence="1">
    <location>
        <begin position="212"/>
        <end position="227"/>
    </location>
</feature>
<dbReference type="Proteomes" id="UP000606786">
    <property type="component" value="Unassembled WGS sequence"/>
</dbReference>
<gene>
    <name evidence="2" type="ORF">CCAP1982_LOCUS9501</name>
</gene>
<feature type="compositionally biased region" description="Pro residues" evidence="1">
    <location>
        <begin position="63"/>
        <end position="78"/>
    </location>
</feature>
<accession>A0A811UPK3</accession>
<name>A0A811UPK3_CERCA</name>
<reference evidence="2" key="1">
    <citation type="submission" date="2020-11" db="EMBL/GenBank/DDBJ databases">
        <authorList>
            <person name="Whitehead M."/>
        </authorList>
    </citation>
    <scope>NUCLEOTIDE SEQUENCE</scope>
    <source>
        <strain evidence="2">EGII</strain>
    </source>
</reference>
<organism evidence="2 3">
    <name type="scientific">Ceratitis capitata</name>
    <name type="common">Mediterranean fruit fly</name>
    <name type="synonym">Tephritis capitata</name>
    <dbReference type="NCBI Taxonomy" id="7213"/>
    <lineage>
        <taxon>Eukaryota</taxon>
        <taxon>Metazoa</taxon>
        <taxon>Ecdysozoa</taxon>
        <taxon>Arthropoda</taxon>
        <taxon>Hexapoda</taxon>
        <taxon>Insecta</taxon>
        <taxon>Pterygota</taxon>
        <taxon>Neoptera</taxon>
        <taxon>Endopterygota</taxon>
        <taxon>Diptera</taxon>
        <taxon>Brachycera</taxon>
        <taxon>Muscomorpha</taxon>
        <taxon>Tephritoidea</taxon>
        <taxon>Tephritidae</taxon>
        <taxon>Ceratitis</taxon>
        <taxon>Ceratitis</taxon>
    </lineage>
</organism>
<feature type="region of interest" description="Disordered" evidence="1">
    <location>
        <begin position="128"/>
        <end position="148"/>
    </location>
</feature>
<evidence type="ECO:0000256" key="1">
    <source>
        <dbReference type="SAM" id="MobiDB-lite"/>
    </source>
</evidence>
<feature type="region of interest" description="Disordered" evidence="1">
    <location>
        <begin position="204"/>
        <end position="230"/>
    </location>
</feature>
<comment type="caution">
    <text evidence="2">The sequence shown here is derived from an EMBL/GenBank/DDBJ whole genome shotgun (WGS) entry which is preliminary data.</text>
</comment>
<sequence length="338" mass="40272">MPFYPELSFQNPNLYNRPINNVPNGYNRPTNSLQQNAFRQQQSFPNANRNFQPRFQTHQPFQPNFPPPRPMAPKPQRPQPMEINQSMRTANVNYQNRPRQNQFQGKRPASLNVVPPPYKQQRNFHIESHRQRNLPPSQPSKRTSNIPNRMPFYPELSFQNPNLYNRPINNVPNGYNRPTNSLQQNAFRQQQSFPNANRNFQPRFQTHQPFQPNFPPPRPMAPKPQRPQPMEINQSMRTANVNYQNRPRQNQFQGKRPASLNVVPPPYKQQRNFHIESRQQNLDSEMEYQEEPTANFDENEYFQLLQNEDIEKYAEAYDQMDQQYETPTQDLTDIHFLD</sequence>
<keyword evidence="3" id="KW-1185">Reference proteome</keyword>